<name>A0A6C0BSU6_9ZZZZ</name>
<evidence type="ECO:0000313" key="1">
    <source>
        <dbReference type="EMBL" id="QHS94343.1"/>
    </source>
</evidence>
<organism evidence="1">
    <name type="scientific">viral metagenome</name>
    <dbReference type="NCBI Taxonomy" id="1070528"/>
    <lineage>
        <taxon>unclassified sequences</taxon>
        <taxon>metagenomes</taxon>
        <taxon>organismal metagenomes</taxon>
    </lineage>
</organism>
<accession>A0A6C0BSU6</accession>
<reference evidence="1" key="1">
    <citation type="journal article" date="2020" name="Nature">
        <title>Giant virus diversity and host interactions through global metagenomics.</title>
        <authorList>
            <person name="Schulz F."/>
            <person name="Roux S."/>
            <person name="Paez-Espino D."/>
            <person name="Jungbluth S."/>
            <person name="Walsh D.A."/>
            <person name="Denef V.J."/>
            <person name="McMahon K.D."/>
            <person name="Konstantinidis K.T."/>
            <person name="Eloe-Fadrosh E.A."/>
            <person name="Kyrpides N.C."/>
            <person name="Woyke T."/>
        </authorList>
    </citation>
    <scope>NUCLEOTIDE SEQUENCE</scope>
    <source>
        <strain evidence="1">GVMAG-M-3300018416-26</strain>
    </source>
</reference>
<proteinExistence type="predicted"/>
<dbReference type="EMBL" id="MN739220">
    <property type="protein sequence ID" value="QHS94343.1"/>
    <property type="molecule type" value="Genomic_DNA"/>
</dbReference>
<sequence length="101" mass="12089">MFKDLQYELEMVVKSEQLLRQDIEYLAQQYIEGNTDIDLPSTPVVDDDISIPELSFYTLFKLVKSNIRKLNCNIFIDDKLLHGYIDYYIDYYFDIIKENKC</sequence>
<protein>
    <submittedName>
        <fullName evidence="1">Uncharacterized protein</fullName>
    </submittedName>
</protein>
<dbReference type="AlphaFoldDB" id="A0A6C0BSU6"/>